<evidence type="ECO:0000313" key="1">
    <source>
        <dbReference type="EMBL" id="CAG8515720.1"/>
    </source>
</evidence>
<dbReference type="Proteomes" id="UP000789366">
    <property type="component" value="Unassembled WGS sequence"/>
</dbReference>
<accession>A0ACA9L909</accession>
<dbReference type="EMBL" id="CAJVPW010002934">
    <property type="protein sequence ID" value="CAG8515720.1"/>
    <property type="molecule type" value="Genomic_DNA"/>
</dbReference>
<proteinExistence type="predicted"/>
<feature type="non-terminal residue" evidence="1">
    <location>
        <position position="42"/>
    </location>
</feature>
<organism evidence="1 2">
    <name type="scientific">Cetraspora pellucida</name>
    <dbReference type="NCBI Taxonomy" id="1433469"/>
    <lineage>
        <taxon>Eukaryota</taxon>
        <taxon>Fungi</taxon>
        <taxon>Fungi incertae sedis</taxon>
        <taxon>Mucoromycota</taxon>
        <taxon>Glomeromycotina</taxon>
        <taxon>Glomeromycetes</taxon>
        <taxon>Diversisporales</taxon>
        <taxon>Gigasporaceae</taxon>
        <taxon>Cetraspora</taxon>
    </lineage>
</organism>
<keyword evidence="2" id="KW-1185">Reference proteome</keyword>
<reference evidence="1" key="1">
    <citation type="submission" date="2021-06" db="EMBL/GenBank/DDBJ databases">
        <authorList>
            <person name="Kallberg Y."/>
            <person name="Tangrot J."/>
            <person name="Rosling A."/>
        </authorList>
    </citation>
    <scope>NUCLEOTIDE SEQUENCE</scope>
    <source>
        <strain evidence="1">28 12/20/2015</strain>
    </source>
</reference>
<sequence>MCLVSTGSYFLAYLRKLILLIMKLNINAQSLNVQINKELSVY</sequence>
<evidence type="ECO:0000313" key="2">
    <source>
        <dbReference type="Proteomes" id="UP000789366"/>
    </source>
</evidence>
<name>A0ACA9L909_9GLOM</name>
<gene>
    <name evidence="1" type="ORF">SPELUC_LOCUS3688</name>
</gene>
<comment type="caution">
    <text evidence="1">The sequence shown here is derived from an EMBL/GenBank/DDBJ whole genome shotgun (WGS) entry which is preliminary data.</text>
</comment>
<protein>
    <submittedName>
        <fullName evidence="1">16424_t:CDS:1</fullName>
    </submittedName>
</protein>